<gene>
    <name evidence="2" type="primary">LOC111594256</name>
</gene>
<dbReference type="OrthoDB" id="7866373at2759"/>
<organism evidence="1 2">
    <name type="scientific">Drosophila hydei</name>
    <name type="common">Fruit fly</name>
    <dbReference type="NCBI Taxonomy" id="7224"/>
    <lineage>
        <taxon>Eukaryota</taxon>
        <taxon>Metazoa</taxon>
        <taxon>Ecdysozoa</taxon>
        <taxon>Arthropoda</taxon>
        <taxon>Hexapoda</taxon>
        <taxon>Insecta</taxon>
        <taxon>Pterygota</taxon>
        <taxon>Neoptera</taxon>
        <taxon>Endopterygota</taxon>
        <taxon>Diptera</taxon>
        <taxon>Brachycera</taxon>
        <taxon>Muscomorpha</taxon>
        <taxon>Ephydroidea</taxon>
        <taxon>Drosophilidae</taxon>
        <taxon>Drosophila</taxon>
    </lineage>
</organism>
<protein>
    <submittedName>
        <fullName evidence="2">Uncharacterized protein LOC111594256</fullName>
    </submittedName>
</protein>
<sequence length="197" mass="22424">MPLEPQRYKYYKTQLGDSLQSATALIRNYYTTLCSQAPQLIAQADRIWELSQRQRLVAGTNEAAAATLLSACHDAYQPIYHFINQLQETVVEISTHVADFERDCQALKAELSQENELRCCPLTKWNAWLAQTLRIVQTQVKFLELDSRALLPSLVESSVIKQFKHDLELKAHYKASICMGLAQADRRSELLPLTLAN</sequence>
<evidence type="ECO:0000313" key="1">
    <source>
        <dbReference type="Proteomes" id="UP000504633"/>
    </source>
</evidence>
<accession>A0A6J1L9A6</accession>
<dbReference type="AlphaFoldDB" id="A0A6J1L9A6"/>
<dbReference type="Proteomes" id="UP000504633">
    <property type="component" value="Unplaced"/>
</dbReference>
<dbReference type="OMA" id="EWREWLN"/>
<evidence type="ECO:0000313" key="2">
    <source>
        <dbReference type="RefSeq" id="XP_023163245.2"/>
    </source>
</evidence>
<dbReference type="GeneID" id="111594256"/>
<reference evidence="2" key="1">
    <citation type="submission" date="2025-08" db="UniProtKB">
        <authorList>
            <consortium name="RefSeq"/>
        </authorList>
    </citation>
    <scope>IDENTIFICATION</scope>
    <source>
        <strain evidence="2">15085-1641.00</strain>
        <tissue evidence="2">Whole body</tissue>
    </source>
</reference>
<keyword evidence="1" id="KW-1185">Reference proteome</keyword>
<name>A0A6J1L9A6_DROHY</name>
<proteinExistence type="predicted"/>
<dbReference type="RefSeq" id="XP_023163245.2">
    <property type="nucleotide sequence ID" value="XM_023307477.2"/>
</dbReference>
<dbReference type="KEGG" id="dhe:111594256"/>